<evidence type="ECO:0000313" key="2">
    <source>
        <dbReference type="EMBL" id="CAG6546829.1"/>
    </source>
</evidence>
<protein>
    <submittedName>
        <fullName evidence="2">(northern house mosquito) hypothetical protein</fullName>
    </submittedName>
</protein>
<evidence type="ECO:0000256" key="1">
    <source>
        <dbReference type="SAM" id="MobiDB-lite"/>
    </source>
</evidence>
<dbReference type="AlphaFoldDB" id="A0A8D8I545"/>
<organism evidence="2">
    <name type="scientific">Culex pipiens</name>
    <name type="common">House mosquito</name>
    <dbReference type="NCBI Taxonomy" id="7175"/>
    <lineage>
        <taxon>Eukaryota</taxon>
        <taxon>Metazoa</taxon>
        <taxon>Ecdysozoa</taxon>
        <taxon>Arthropoda</taxon>
        <taxon>Hexapoda</taxon>
        <taxon>Insecta</taxon>
        <taxon>Pterygota</taxon>
        <taxon>Neoptera</taxon>
        <taxon>Endopterygota</taxon>
        <taxon>Diptera</taxon>
        <taxon>Nematocera</taxon>
        <taxon>Culicoidea</taxon>
        <taxon>Culicidae</taxon>
        <taxon>Culicinae</taxon>
        <taxon>Culicini</taxon>
        <taxon>Culex</taxon>
        <taxon>Culex</taxon>
    </lineage>
</organism>
<dbReference type="EMBL" id="HBUE01342091">
    <property type="protein sequence ID" value="CAG6599012.1"/>
    <property type="molecule type" value="Transcribed_RNA"/>
</dbReference>
<sequence>MNYPARWPSGPRCSRPSRSRSRTCSRTHRCAPFAATRSEIWACTCLRSCRESPNWHSFLSSPVAPSTRTAESVRRPSAPCPFTFCSHHSAAICATSRTRSRPFCESCGIRTWPPGSRQAGHSAT</sequence>
<feature type="region of interest" description="Disordered" evidence="1">
    <location>
        <begin position="1"/>
        <end position="22"/>
    </location>
</feature>
<proteinExistence type="predicted"/>
<accession>A0A8D8I545</accession>
<dbReference type="EMBL" id="HBUE01235178">
    <property type="protein sequence ID" value="CAG6546829.1"/>
    <property type="molecule type" value="Transcribed_RNA"/>
</dbReference>
<name>A0A8D8I545_CULPI</name>
<feature type="compositionally biased region" description="Low complexity" evidence="1">
    <location>
        <begin position="1"/>
        <end position="14"/>
    </location>
</feature>
<reference evidence="2" key="1">
    <citation type="submission" date="2021-05" db="EMBL/GenBank/DDBJ databases">
        <authorList>
            <person name="Alioto T."/>
            <person name="Alioto T."/>
            <person name="Gomez Garrido J."/>
        </authorList>
    </citation>
    <scope>NUCLEOTIDE SEQUENCE</scope>
</reference>